<proteinExistence type="predicted"/>
<organism evidence="2 3">
    <name type="scientific">Aspergillus puulaauensis</name>
    <dbReference type="NCBI Taxonomy" id="1220207"/>
    <lineage>
        <taxon>Eukaryota</taxon>
        <taxon>Fungi</taxon>
        <taxon>Dikarya</taxon>
        <taxon>Ascomycota</taxon>
        <taxon>Pezizomycotina</taxon>
        <taxon>Eurotiomycetes</taxon>
        <taxon>Eurotiomycetidae</taxon>
        <taxon>Eurotiales</taxon>
        <taxon>Aspergillaceae</taxon>
        <taxon>Aspergillus</taxon>
    </lineage>
</organism>
<dbReference type="RefSeq" id="XP_041562645.1">
    <property type="nucleotide sequence ID" value="XM_041697078.1"/>
</dbReference>
<dbReference type="GeneID" id="64980456"/>
<reference evidence="2" key="1">
    <citation type="submission" date="2021-01" db="EMBL/GenBank/DDBJ databases">
        <authorList>
            <consortium name="Aspergillus puulaauensis MK2 genome sequencing consortium"/>
            <person name="Kazuki M."/>
            <person name="Futagami T."/>
        </authorList>
    </citation>
    <scope>NUCLEOTIDE SEQUENCE</scope>
    <source>
        <strain evidence="2">MK2</strain>
    </source>
</reference>
<keyword evidence="3" id="KW-1185">Reference proteome</keyword>
<gene>
    <name evidence="2" type="ORF">APUU_80762A</name>
</gene>
<protein>
    <submittedName>
        <fullName evidence="2">Uncharacterized protein</fullName>
    </submittedName>
</protein>
<accession>A0A7R8ASJ5</accession>
<feature type="compositionally biased region" description="Basic residues" evidence="1">
    <location>
        <begin position="1"/>
        <end position="19"/>
    </location>
</feature>
<dbReference type="Proteomes" id="UP000654913">
    <property type="component" value="Chromosome 8"/>
</dbReference>
<dbReference type="KEGG" id="apuu:APUU_80762A"/>
<reference evidence="2" key="2">
    <citation type="submission" date="2021-02" db="EMBL/GenBank/DDBJ databases">
        <title>Aspergillus puulaauensis MK2 genome sequence.</title>
        <authorList>
            <person name="Futagami T."/>
            <person name="Mori K."/>
            <person name="Kadooka C."/>
            <person name="Tanaka T."/>
        </authorList>
    </citation>
    <scope>NUCLEOTIDE SEQUENCE</scope>
    <source>
        <strain evidence="2">MK2</strain>
    </source>
</reference>
<sequence>MVRARRNFKHTNARSRTRPNTREHIPEAKYRYLLSLLETLIHELDTVELGLMISFLQRQKTDK</sequence>
<dbReference type="AlphaFoldDB" id="A0A7R8ASJ5"/>
<evidence type="ECO:0000313" key="2">
    <source>
        <dbReference type="EMBL" id="BCS30459.1"/>
    </source>
</evidence>
<evidence type="ECO:0000313" key="3">
    <source>
        <dbReference type="Proteomes" id="UP000654913"/>
    </source>
</evidence>
<name>A0A7R8ASJ5_9EURO</name>
<dbReference type="EMBL" id="AP024450">
    <property type="protein sequence ID" value="BCS30459.1"/>
    <property type="molecule type" value="Genomic_DNA"/>
</dbReference>
<evidence type="ECO:0000256" key="1">
    <source>
        <dbReference type="SAM" id="MobiDB-lite"/>
    </source>
</evidence>
<feature type="region of interest" description="Disordered" evidence="1">
    <location>
        <begin position="1"/>
        <end position="23"/>
    </location>
</feature>